<organism evidence="2 3">
    <name type="scientific">Nocardioides astragali</name>
    <dbReference type="NCBI Taxonomy" id="1776736"/>
    <lineage>
        <taxon>Bacteria</taxon>
        <taxon>Bacillati</taxon>
        <taxon>Actinomycetota</taxon>
        <taxon>Actinomycetes</taxon>
        <taxon>Propionibacteriales</taxon>
        <taxon>Nocardioidaceae</taxon>
        <taxon>Nocardioides</taxon>
    </lineage>
</organism>
<dbReference type="Proteomes" id="UP001596524">
    <property type="component" value="Unassembled WGS sequence"/>
</dbReference>
<sequence length="229" mass="23820">MPDALERRLAELADDLRVPVPDGLDTAVMSRIGSARPRSRWRRWVAGLLLGLLGGGVVVSPVGATIREWLGFHGVAVESGDPATGTPVVPTAAGPLGLGQAAEVVGFTPVVPPALGPPDGVEVSADALVVSLSWSTDSGTLRLDQFRGSVEPLFWKTAPGAVRVTVSDGDALWLPTAHEVTVMSAEGDVRQLPSRLAAPTLVWLDGDLTLRLEGDLNLEEATEIAASGS</sequence>
<evidence type="ECO:0000313" key="3">
    <source>
        <dbReference type="Proteomes" id="UP001596524"/>
    </source>
</evidence>
<feature type="transmembrane region" description="Helical" evidence="1">
    <location>
        <begin position="44"/>
        <end position="64"/>
    </location>
</feature>
<evidence type="ECO:0000256" key="1">
    <source>
        <dbReference type="SAM" id="Phobius"/>
    </source>
</evidence>
<evidence type="ECO:0008006" key="4">
    <source>
        <dbReference type="Google" id="ProtNLM"/>
    </source>
</evidence>
<keyword evidence="3" id="KW-1185">Reference proteome</keyword>
<keyword evidence="1" id="KW-0812">Transmembrane</keyword>
<accession>A0ABW2NC02</accession>
<comment type="caution">
    <text evidence="2">The sequence shown here is derived from an EMBL/GenBank/DDBJ whole genome shotgun (WGS) entry which is preliminary data.</text>
</comment>
<name>A0ABW2NC02_9ACTN</name>
<evidence type="ECO:0000313" key="2">
    <source>
        <dbReference type="EMBL" id="MFC7363420.1"/>
    </source>
</evidence>
<keyword evidence="1" id="KW-0472">Membrane</keyword>
<proteinExistence type="predicted"/>
<gene>
    <name evidence="2" type="ORF">ACFQO6_24320</name>
</gene>
<reference evidence="3" key="1">
    <citation type="journal article" date="2019" name="Int. J. Syst. Evol. Microbiol.">
        <title>The Global Catalogue of Microorganisms (GCM) 10K type strain sequencing project: providing services to taxonomists for standard genome sequencing and annotation.</title>
        <authorList>
            <consortium name="The Broad Institute Genomics Platform"/>
            <consortium name="The Broad Institute Genome Sequencing Center for Infectious Disease"/>
            <person name="Wu L."/>
            <person name="Ma J."/>
        </authorList>
    </citation>
    <scope>NUCLEOTIDE SEQUENCE [LARGE SCALE GENOMIC DNA]</scope>
    <source>
        <strain evidence="3">FCH27</strain>
    </source>
</reference>
<dbReference type="RefSeq" id="WP_255889237.1">
    <property type="nucleotide sequence ID" value="NZ_JAFMZM010000002.1"/>
</dbReference>
<protein>
    <recommendedName>
        <fullName evidence="4">DUF4367 domain-containing protein</fullName>
    </recommendedName>
</protein>
<keyword evidence="1" id="KW-1133">Transmembrane helix</keyword>
<dbReference type="EMBL" id="JBHTCH010000030">
    <property type="protein sequence ID" value="MFC7363420.1"/>
    <property type="molecule type" value="Genomic_DNA"/>
</dbReference>